<accession>A0ABV9XVB9</accession>
<dbReference type="Proteomes" id="UP001595833">
    <property type="component" value="Unassembled WGS sequence"/>
</dbReference>
<proteinExistence type="predicted"/>
<comment type="caution">
    <text evidence="1">The sequence shown here is derived from an EMBL/GenBank/DDBJ whole genome shotgun (WGS) entry which is preliminary data.</text>
</comment>
<protein>
    <submittedName>
        <fullName evidence="1">DUF4192 domain-containing protein</fullName>
    </submittedName>
</protein>
<dbReference type="Pfam" id="PF13830">
    <property type="entry name" value="DUF4192"/>
    <property type="match status" value="1"/>
</dbReference>
<reference evidence="2" key="1">
    <citation type="journal article" date="2019" name="Int. J. Syst. Evol. Microbiol.">
        <title>The Global Catalogue of Microorganisms (GCM) 10K type strain sequencing project: providing services to taxonomists for standard genome sequencing and annotation.</title>
        <authorList>
            <consortium name="The Broad Institute Genomics Platform"/>
            <consortium name="The Broad Institute Genome Sequencing Center for Infectious Disease"/>
            <person name="Wu L."/>
            <person name="Ma J."/>
        </authorList>
    </citation>
    <scope>NUCLEOTIDE SEQUENCE [LARGE SCALE GENOMIC DNA]</scope>
    <source>
        <strain evidence="2">KCTC 12848</strain>
    </source>
</reference>
<sequence>MSSYSRALITTPSELAATIPHLLGYYPSTGSLVMITMTSRTPTRIGVVVRADLPADDDQAMLVDHLLGIATDNRAAAAFLVVVDRPDTGQPPRPLPARRLLTLLTTTPTGHGIPVKYRMWVAELSPGARWCSYDDADDHGTMPDPASSVLAVERVLLGAVTHGSREQIAEILGPDVPSEVLDRRAGMLAAAPTAPPNPDAIDSVIRNAETGVLPATDEEVVLLATTLATPATRDRWLKRCVGDHPAAVERLALALVRGLPGRWRAHAESVYAFAVYLRGDGVLARLAAADALRAYPGHNLAVLILNALQTGMHPDRLRRVVEAAFLA</sequence>
<name>A0ABV9XVB9_9PSEU</name>
<keyword evidence="2" id="KW-1185">Reference proteome</keyword>
<dbReference type="EMBL" id="JBHSJB010000010">
    <property type="protein sequence ID" value="MFC5054304.1"/>
    <property type="molecule type" value="Genomic_DNA"/>
</dbReference>
<dbReference type="RefSeq" id="WP_344041584.1">
    <property type="nucleotide sequence ID" value="NZ_BAAAKE010000029.1"/>
</dbReference>
<evidence type="ECO:0000313" key="2">
    <source>
        <dbReference type="Proteomes" id="UP001595833"/>
    </source>
</evidence>
<gene>
    <name evidence="1" type="ORF">ACFPFM_11100</name>
</gene>
<dbReference type="InterPro" id="IPR025447">
    <property type="entry name" value="DUF4192"/>
</dbReference>
<evidence type="ECO:0000313" key="1">
    <source>
        <dbReference type="EMBL" id="MFC5054304.1"/>
    </source>
</evidence>
<organism evidence="1 2">
    <name type="scientific">Saccharothrix xinjiangensis</name>
    <dbReference type="NCBI Taxonomy" id="204798"/>
    <lineage>
        <taxon>Bacteria</taxon>
        <taxon>Bacillati</taxon>
        <taxon>Actinomycetota</taxon>
        <taxon>Actinomycetes</taxon>
        <taxon>Pseudonocardiales</taxon>
        <taxon>Pseudonocardiaceae</taxon>
        <taxon>Saccharothrix</taxon>
    </lineage>
</organism>